<dbReference type="Pfam" id="PF20231">
    <property type="entry name" value="DUF6589"/>
    <property type="match status" value="1"/>
</dbReference>
<evidence type="ECO:0000313" key="2">
    <source>
        <dbReference type="EMBL" id="CAB3982463.1"/>
    </source>
</evidence>
<evidence type="ECO:0000259" key="1">
    <source>
        <dbReference type="Pfam" id="PF20231"/>
    </source>
</evidence>
<comment type="caution">
    <text evidence="2">The sequence shown here is derived from an EMBL/GenBank/DDBJ whole genome shotgun (WGS) entry which is preliminary data.</text>
</comment>
<dbReference type="OrthoDB" id="5986047at2759"/>
<dbReference type="Proteomes" id="UP001152795">
    <property type="component" value="Unassembled WGS sequence"/>
</dbReference>
<evidence type="ECO:0000313" key="3">
    <source>
        <dbReference type="Proteomes" id="UP001152795"/>
    </source>
</evidence>
<sequence>MVKRLQQLQMVQILGRNRTYLPWIDGQTTTTTSNGPNTKEDCVYNYACSMLSLGLVFQEFEDAIREGDGDREERIWKLLLLIFKAKVRRKGSRTKYAFEAFRYIALLESLLTPRMAHKLKWGRFVNTSGGHGKNIACDMRVELFRSKTKELLSGIGGKMDEKNSQKVVKAQQKLDAVVLNFDQECGVNPQCKTHTKLSSENDVENMLYDLQKINVFQFRAGRQHKAFPDHAKSILEDLDMGKVLTWVQRLVKRFSKSHQTVDEQDESDNEG</sequence>
<gene>
    <name evidence="2" type="ORF">PACLA_8A068863</name>
</gene>
<protein>
    <recommendedName>
        <fullName evidence="1">DUF6589 domain-containing protein</fullName>
    </recommendedName>
</protein>
<keyword evidence="3" id="KW-1185">Reference proteome</keyword>
<name>A0A6S7FY34_PARCT</name>
<proteinExistence type="predicted"/>
<dbReference type="AlphaFoldDB" id="A0A6S7FY34"/>
<organism evidence="2 3">
    <name type="scientific">Paramuricea clavata</name>
    <name type="common">Red gorgonian</name>
    <name type="synonym">Violescent sea-whip</name>
    <dbReference type="NCBI Taxonomy" id="317549"/>
    <lineage>
        <taxon>Eukaryota</taxon>
        <taxon>Metazoa</taxon>
        <taxon>Cnidaria</taxon>
        <taxon>Anthozoa</taxon>
        <taxon>Octocorallia</taxon>
        <taxon>Malacalcyonacea</taxon>
        <taxon>Plexauridae</taxon>
        <taxon>Paramuricea</taxon>
    </lineage>
</organism>
<dbReference type="EMBL" id="CACRXK020000503">
    <property type="protein sequence ID" value="CAB3982463.1"/>
    <property type="molecule type" value="Genomic_DNA"/>
</dbReference>
<accession>A0A6S7FY34</accession>
<dbReference type="InterPro" id="IPR046496">
    <property type="entry name" value="DUF6589"/>
</dbReference>
<feature type="domain" description="DUF6589" evidence="1">
    <location>
        <begin position="27"/>
        <end position="194"/>
    </location>
</feature>
<reference evidence="2" key="1">
    <citation type="submission" date="2020-04" db="EMBL/GenBank/DDBJ databases">
        <authorList>
            <person name="Alioto T."/>
            <person name="Alioto T."/>
            <person name="Gomez Garrido J."/>
        </authorList>
    </citation>
    <scope>NUCLEOTIDE SEQUENCE</scope>
    <source>
        <strain evidence="2">A484AB</strain>
    </source>
</reference>